<proteinExistence type="predicted"/>
<reference evidence="3 4" key="1">
    <citation type="journal article" date="2013" name="ISME J.">
        <title>A metabolic model for members of the genus Tetrasphaera involved in enhanced biological phosphorus removal.</title>
        <authorList>
            <person name="Kristiansen R."/>
            <person name="Nguyen H.T.T."/>
            <person name="Saunders A.M."/>
            <person name="Nielsen J.L."/>
            <person name="Wimmer R."/>
            <person name="Le V.Q."/>
            <person name="McIlroy S.J."/>
            <person name="Petrovski S."/>
            <person name="Seviour R.J."/>
            <person name="Calteau A."/>
            <person name="Nielsen K.L."/>
            <person name="Nielsen P.H."/>
        </authorList>
    </citation>
    <scope>NUCLEOTIDE SEQUENCE [LARGE SCALE GENOMIC DNA]</scope>
    <source>
        <strain evidence="3 4">Ben 74</strain>
    </source>
</reference>
<feature type="transmembrane region" description="Helical" evidence="2">
    <location>
        <begin position="226"/>
        <end position="247"/>
    </location>
</feature>
<evidence type="ECO:0000256" key="1">
    <source>
        <dbReference type="SAM" id="MobiDB-lite"/>
    </source>
</evidence>
<comment type="caution">
    <text evidence="3">The sequence shown here is derived from an EMBL/GenBank/DDBJ whole genome shotgun (WGS) entry which is preliminary data.</text>
</comment>
<keyword evidence="4" id="KW-1185">Reference proteome</keyword>
<accession>A0A077M8N9</accession>
<protein>
    <recommendedName>
        <fullName evidence="5">MFS transporter permease</fullName>
    </recommendedName>
</protein>
<feature type="transmembrane region" description="Helical" evidence="2">
    <location>
        <begin position="140"/>
        <end position="162"/>
    </location>
</feature>
<evidence type="ECO:0008006" key="5">
    <source>
        <dbReference type="Google" id="ProtNLM"/>
    </source>
</evidence>
<feature type="compositionally biased region" description="Basic and acidic residues" evidence="1">
    <location>
        <begin position="289"/>
        <end position="298"/>
    </location>
</feature>
<gene>
    <name evidence="3" type="ORF">BN13_450005</name>
</gene>
<evidence type="ECO:0000313" key="4">
    <source>
        <dbReference type="Proteomes" id="UP000035720"/>
    </source>
</evidence>
<feature type="transmembrane region" description="Helical" evidence="2">
    <location>
        <begin position="88"/>
        <end position="105"/>
    </location>
</feature>
<sequence>MTSWLFPAVPLGRLAVFRTVTYLFVVLDVLWLHTSGWYHGYADPVWYQPLIVGEVLHLPAATVVLVNVLKWGTVAAALVAAAGRLPRLTGALVAAGWIWYQYVAFAYGKVDHDRGDFVIALLLLPTVGSAWWGDRRRSEAAGFVLRCVQVVAIATYFLSAWAKVRFGGWDWVNSATMVRAVVRRGTPWMRWLLDVPWLLHATQWGLFIAEMTSPVIFFVPERIRRWIVYGWFAFHAMTYASISIAFWPHLVMMLAFLPLEEYAASLRGSWGAWRTRGSPRAGGRGSRPPTDRSRPQAG</sequence>
<feature type="transmembrane region" description="Helical" evidence="2">
    <location>
        <begin position="117"/>
        <end position="133"/>
    </location>
</feature>
<dbReference type="AlphaFoldDB" id="A0A077M8N9"/>
<dbReference type="Proteomes" id="UP000035720">
    <property type="component" value="Unassembled WGS sequence"/>
</dbReference>
<organism evidence="3 4">
    <name type="scientific">Nostocoides jenkinsii Ben 74</name>
    <dbReference type="NCBI Taxonomy" id="1193518"/>
    <lineage>
        <taxon>Bacteria</taxon>
        <taxon>Bacillati</taxon>
        <taxon>Actinomycetota</taxon>
        <taxon>Actinomycetes</taxon>
        <taxon>Micrococcales</taxon>
        <taxon>Intrasporangiaceae</taxon>
        <taxon>Nostocoides</taxon>
    </lineage>
</organism>
<keyword evidence="2" id="KW-0472">Membrane</keyword>
<keyword evidence="2" id="KW-0812">Transmembrane</keyword>
<name>A0A077M8N9_9MICO</name>
<dbReference type="EMBL" id="CAJC01000156">
    <property type="protein sequence ID" value="CCI53721.1"/>
    <property type="molecule type" value="Genomic_DNA"/>
</dbReference>
<keyword evidence="2" id="KW-1133">Transmembrane helix</keyword>
<feature type="region of interest" description="Disordered" evidence="1">
    <location>
        <begin position="276"/>
        <end position="298"/>
    </location>
</feature>
<dbReference type="OrthoDB" id="3353560at2"/>
<dbReference type="STRING" id="1193518.BN13_450005"/>
<evidence type="ECO:0000313" key="3">
    <source>
        <dbReference type="EMBL" id="CCI53721.1"/>
    </source>
</evidence>
<evidence type="ECO:0000256" key="2">
    <source>
        <dbReference type="SAM" id="Phobius"/>
    </source>
</evidence>
<dbReference type="RefSeq" id="WP_048546058.1">
    <property type="nucleotide sequence ID" value="NZ_HF571038.1"/>
</dbReference>
<feature type="transmembrane region" description="Helical" evidence="2">
    <location>
        <begin position="197"/>
        <end position="219"/>
    </location>
</feature>
<feature type="transmembrane region" description="Helical" evidence="2">
    <location>
        <begin position="20"/>
        <end position="38"/>
    </location>
</feature>